<proteinExistence type="inferred from homology"/>
<dbReference type="STRING" id="1121306.SAMN02745196_00061"/>
<evidence type="ECO:0000313" key="5">
    <source>
        <dbReference type="EMBL" id="SHH34268.1"/>
    </source>
</evidence>
<name>A0A1M5S7J8_9CLOT</name>
<evidence type="ECO:0000313" key="6">
    <source>
        <dbReference type="Proteomes" id="UP000184526"/>
    </source>
</evidence>
<dbReference type="AlphaFoldDB" id="A0A1M5S7J8"/>
<evidence type="ECO:0000256" key="3">
    <source>
        <dbReference type="SAM" id="Phobius"/>
    </source>
</evidence>
<keyword evidence="3" id="KW-1133">Transmembrane helix</keyword>
<dbReference type="InterPro" id="IPR002410">
    <property type="entry name" value="Peptidase_S33"/>
</dbReference>
<dbReference type="PANTHER" id="PTHR43798:SF33">
    <property type="entry name" value="HYDROLASE, PUTATIVE (AFU_ORTHOLOGUE AFUA_2G14860)-RELATED"/>
    <property type="match status" value="1"/>
</dbReference>
<dbReference type="RefSeq" id="WP_242944280.1">
    <property type="nucleotide sequence ID" value="NZ_FQXP01000003.1"/>
</dbReference>
<evidence type="ECO:0000259" key="4">
    <source>
        <dbReference type="Pfam" id="PF00561"/>
    </source>
</evidence>
<reference evidence="5 6" key="1">
    <citation type="submission" date="2016-11" db="EMBL/GenBank/DDBJ databases">
        <authorList>
            <person name="Jaros S."/>
            <person name="Januszkiewicz K."/>
            <person name="Wedrychowicz H."/>
        </authorList>
    </citation>
    <scope>NUCLEOTIDE SEQUENCE [LARGE SCALE GENOMIC DNA]</scope>
    <source>
        <strain evidence="5 6">DSM 3089</strain>
    </source>
</reference>
<keyword evidence="3" id="KW-0472">Membrane</keyword>
<dbReference type="Gene3D" id="3.40.50.1820">
    <property type="entry name" value="alpha/beta hydrolase"/>
    <property type="match status" value="1"/>
</dbReference>
<protein>
    <submittedName>
        <fullName evidence="5">Pimeloyl-ACP methyl ester carboxylesterase</fullName>
    </submittedName>
</protein>
<dbReference type="EMBL" id="FQXP01000003">
    <property type="protein sequence ID" value="SHH34268.1"/>
    <property type="molecule type" value="Genomic_DNA"/>
</dbReference>
<organism evidence="5 6">
    <name type="scientific">Clostridium collagenovorans DSM 3089</name>
    <dbReference type="NCBI Taxonomy" id="1121306"/>
    <lineage>
        <taxon>Bacteria</taxon>
        <taxon>Bacillati</taxon>
        <taxon>Bacillota</taxon>
        <taxon>Clostridia</taxon>
        <taxon>Eubacteriales</taxon>
        <taxon>Clostridiaceae</taxon>
        <taxon>Clostridium</taxon>
    </lineage>
</organism>
<dbReference type="SUPFAM" id="SSF53474">
    <property type="entry name" value="alpha/beta-Hydrolases"/>
    <property type="match status" value="1"/>
</dbReference>
<evidence type="ECO:0000256" key="2">
    <source>
        <dbReference type="ARBA" id="ARBA00022801"/>
    </source>
</evidence>
<dbReference type="GO" id="GO:0016020">
    <property type="term" value="C:membrane"/>
    <property type="evidence" value="ECO:0007669"/>
    <property type="project" value="TreeGrafter"/>
</dbReference>
<feature type="domain" description="AB hydrolase-1" evidence="4">
    <location>
        <begin position="70"/>
        <end position="337"/>
    </location>
</feature>
<dbReference type="InterPro" id="IPR000073">
    <property type="entry name" value="AB_hydrolase_1"/>
</dbReference>
<keyword evidence="6" id="KW-1185">Reference proteome</keyword>
<dbReference type="Proteomes" id="UP000184526">
    <property type="component" value="Unassembled WGS sequence"/>
</dbReference>
<feature type="transmembrane region" description="Helical" evidence="3">
    <location>
        <begin position="12"/>
        <end position="31"/>
    </location>
</feature>
<keyword evidence="2" id="KW-0378">Hydrolase</keyword>
<evidence type="ECO:0000256" key="1">
    <source>
        <dbReference type="ARBA" id="ARBA00010088"/>
    </source>
</evidence>
<sequence>MIESQKSKHKILRSIKYILVGIIVIVAIQFFKPTWTTNIIGERSINELRKLKVNGIELETMIRGYDKDNPIIIFVHGGPCCSEIPYARKYQDLLEKDFTVVNYDQRGSGKSYEVGKDYSNVNANTHVGDLIELTKNIEQYLGQDKVILIGHSYGTYLATRAVSQEPELYRAYVGIGQVSNMVEGELDSLDKCVEAAKLKEDKEAYEYLESIRKNIESGDMITPREYIRKYNFAARNIDENGDYFKGFLFGPEYNWGDAVRFYSASSKYQQGLIKEVVDKPITELVKTIDVPVYFLMGKHDGMTSPKIAEKYLNSLDVKAEKQMVIFEDSAHYPQFEEKEKFYKWMCDTFLK</sequence>
<dbReference type="PANTHER" id="PTHR43798">
    <property type="entry name" value="MONOACYLGLYCEROL LIPASE"/>
    <property type="match status" value="1"/>
</dbReference>
<dbReference type="GO" id="GO:0004177">
    <property type="term" value="F:aminopeptidase activity"/>
    <property type="evidence" value="ECO:0007669"/>
    <property type="project" value="UniProtKB-EC"/>
</dbReference>
<dbReference type="GO" id="GO:0006508">
    <property type="term" value="P:proteolysis"/>
    <property type="evidence" value="ECO:0007669"/>
    <property type="project" value="InterPro"/>
</dbReference>
<dbReference type="InterPro" id="IPR050266">
    <property type="entry name" value="AB_hydrolase_sf"/>
</dbReference>
<gene>
    <name evidence="5" type="ORF">SAMN02745196_00061</name>
</gene>
<keyword evidence="3" id="KW-0812">Transmembrane</keyword>
<dbReference type="InterPro" id="IPR029058">
    <property type="entry name" value="AB_hydrolase_fold"/>
</dbReference>
<dbReference type="PRINTS" id="PR00793">
    <property type="entry name" value="PROAMNOPTASE"/>
</dbReference>
<comment type="similarity">
    <text evidence="1">Belongs to the peptidase S33 family.</text>
</comment>
<dbReference type="Pfam" id="PF00561">
    <property type="entry name" value="Abhydrolase_1"/>
    <property type="match status" value="1"/>
</dbReference>
<accession>A0A1M5S7J8</accession>